<sequence>MACAKKTCATTDFSCKNGQCVPARWRCDGEPECADGSDEADAICILIHKTFEMAEKKVTRSQVAEKEDDTSTLLKEVRLVNTKIDNIEEKLISKVDALGISLERTLKQELKKIKDDFDSEIGGLKSRMSQLEEKIKTHYSRPSNTFDPDVSIVLMGLSYDEDENLAAKIKEVIEEGCACDDGVTLVALERLRARGPGPGVVKVAFASAKEKVVVLRGKTNLKSQDKFKKVFIRSAKSHTERVMEENFKVLLHDLPNGSDYFVSGNGRVLRRGDRGAERAPPPLASAPAGSRGGGQARRR</sequence>
<dbReference type="InterPro" id="IPR036055">
    <property type="entry name" value="LDL_receptor-like_sf"/>
</dbReference>
<keyword evidence="6" id="KW-0472">Membrane</keyword>
<evidence type="ECO:0000256" key="4">
    <source>
        <dbReference type="ARBA" id="ARBA00022737"/>
    </source>
</evidence>
<dbReference type="GO" id="GO:0012505">
    <property type="term" value="C:endomembrane system"/>
    <property type="evidence" value="ECO:0007669"/>
    <property type="project" value="UniProtKB-SubCell"/>
</dbReference>
<dbReference type="EMBL" id="OZ035824">
    <property type="protein sequence ID" value="CAL1592259.1"/>
    <property type="molecule type" value="Genomic_DNA"/>
</dbReference>
<dbReference type="InterPro" id="IPR002172">
    <property type="entry name" value="LDrepeatLR_classA_rpt"/>
</dbReference>
<dbReference type="InterPro" id="IPR023415">
    <property type="entry name" value="LDLR_class-A_CS"/>
</dbReference>
<evidence type="ECO:0000313" key="11">
    <source>
        <dbReference type="Proteomes" id="UP001497482"/>
    </source>
</evidence>
<feature type="disulfide bond" evidence="8">
    <location>
        <begin position="8"/>
        <end position="20"/>
    </location>
</feature>
<evidence type="ECO:0000256" key="6">
    <source>
        <dbReference type="ARBA" id="ARBA00023136"/>
    </source>
</evidence>
<organism evidence="10 11">
    <name type="scientific">Knipowitschia caucasica</name>
    <name type="common">Caucasian dwarf goby</name>
    <name type="synonym">Pomatoschistus caucasicus</name>
    <dbReference type="NCBI Taxonomy" id="637954"/>
    <lineage>
        <taxon>Eukaryota</taxon>
        <taxon>Metazoa</taxon>
        <taxon>Chordata</taxon>
        <taxon>Craniata</taxon>
        <taxon>Vertebrata</taxon>
        <taxon>Euteleostomi</taxon>
        <taxon>Actinopterygii</taxon>
        <taxon>Neopterygii</taxon>
        <taxon>Teleostei</taxon>
        <taxon>Neoteleostei</taxon>
        <taxon>Acanthomorphata</taxon>
        <taxon>Gobiaria</taxon>
        <taxon>Gobiiformes</taxon>
        <taxon>Gobioidei</taxon>
        <taxon>Gobiidae</taxon>
        <taxon>Gobiinae</taxon>
        <taxon>Knipowitschia</taxon>
    </lineage>
</organism>
<dbReference type="SMART" id="SM00192">
    <property type="entry name" value="LDLa"/>
    <property type="match status" value="1"/>
</dbReference>
<dbReference type="PANTHER" id="PTHR24270:SF62">
    <property type="entry name" value="LOW-DENSITY LIPOPROTEIN RECEPTOR-RELATED PROTEIN 2"/>
    <property type="match status" value="1"/>
</dbReference>
<comment type="subcellular location">
    <subcellularLocation>
        <location evidence="2">Endomembrane system</location>
    </subcellularLocation>
    <subcellularLocation>
        <location evidence="1">Membrane</location>
        <topology evidence="1">Single-pass membrane protein</topology>
    </subcellularLocation>
</comment>
<evidence type="ECO:0000256" key="3">
    <source>
        <dbReference type="ARBA" id="ARBA00022692"/>
    </source>
</evidence>
<feature type="disulfide bond" evidence="8">
    <location>
        <begin position="15"/>
        <end position="33"/>
    </location>
</feature>
<dbReference type="FunFam" id="4.10.400.10:FF:000053">
    <property type="entry name" value="Very low density lipoprotein receptor"/>
    <property type="match status" value="1"/>
</dbReference>
<protein>
    <submittedName>
        <fullName evidence="10">Uncharacterized protein</fullName>
    </submittedName>
</protein>
<gene>
    <name evidence="10" type="ORF">KC01_LOCUS21535</name>
</gene>
<keyword evidence="4" id="KW-0677">Repeat</keyword>
<evidence type="ECO:0000256" key="9">
    <source>
        <dbReference type="SAM" id="MobiDB-lite"/>
    </source>
</evidence>
<keyword evidence="3" id="KW-0812">Transmembrane</keyword>
<dbReference type="CDD" id="cd00112">
    <property type="entry name" value="LDLa"/>
    <property type="match status" value="1"/>
</dbReference>
<dbReference type="PANTHER" id="PTHR24270">
    <property type="entry name" value="LOW-DENSITY LIPOPROTEIN RECEPTOR-RELATED"/>
    <property type="match status" value="1"/>
</dbReference>
<proteinExistence type="predicted"/>
<dbReference type="Gene3D" id="4.10.400.10">
    <property type="entry name" value="Low-density Lipoprotein Receptor"/>
    <property type="match status" value="1"/>
</dbReference>
<evidence type="ECO:0000256" key="8">
    <source>
        <dbReference type="PROSITE-ProRule" id="PRU00124"/>
    </source>
</evidence>
<dbReference type="AlphaFoldDB" id="A0AAV2KRM3"/>
<accession>A0AAV2KRM3</accession>
<name>A0AAV2KRM3_KNICA</name>
<feature type="compositionally biased region" description="Gly residues" evidence="9">
    <location>
        <begin position="290"/>
        <end position="299"/>
    </location>
</feature>
<keyword evidence="11" id="KW-1185">Reference proteome</keyword>
<reference evidence="10 11" key="1">
    <citation type="submission" date="2024-04" db="EMBL/GenBank/DDBJ databases">
        <authorList>
            <person name="Waldvogel A.-M."/>
            <person name="Schoenle A."/>
        </authorList>
    </citation>
    <scope>NUCLEOTIDE SEQUENCE [LARGE SCALE GENOMIC DNA]</scope>
</reference>
<dbReference type="InterPro" id="IPR050685">
    <property type="entry name" value="LDLR"/>
</dbReference>
<dbReference type="GO" id="GO:0016192">
    <property type="term" value="P:vesicle-mediated transport"/>
    <property type="evidence" value="ECO:0007669"/>
    <property type="project" value="UniProtKB-ARBA"/>
</dbReference>
<dbReference type="SUPFAM" id="SSF57424">
    <property type="entry name" value="LDL receptor-like module"/>
    <property type="match status" value="1"/>
</dbReference>
<evidence type="ECO:0000256" key="2">
    <source>
        <dbReference type="ARBA" id="ARBA00004308"/>
    </source>
</evidence>
<dbReference type="Proteomes" id="UP001497482">
    <property type="component" value="Chromosome 2"/>
</dbReference>
<keyword evidence="5" id="KW-1133">Transmembrane helix</keyword>
<dbReference type="GO" id="GO:0005886">
    <property type="term" value="C:plasma membrane"/>
    <property type="evidence" value="ECO:0007669"/>
    <property type="project" value="TreeGrafter"/>
</dbReference>
<keyword evidence="7 8" id="KW-1015">Disulfide bond</keyword>
<evidence type="ECO:0000256" key="7">
    <source>
        <dbReference type="ARBA" id="ARBA00023157"/>
    </source>
</evidence>
<evidence type="ECO:0000256" key="1">
    <source>
        <dbReference type="ARBA" id="ARBA00004167"/>
    </source>
</evidence>
<comment type="caution">
    <text evidence="8">Lacks conserved residue(s) required for the propagation of feature annotation.</text>
</comment>
<evidence type="ECO:0000256" key="5">
    <source>
        <dbReference type="ARBA" id="ARBA00022989"/>
    </source>
</evidence>
<evidence type="ECO:0000313" key="10">
    <source>
        <dbReference type="EMBL" id="CAL1592259.1"/>
    </source>
</evidence>
<dbReference type="PROSITE" id="PS01209">
    <property type="entry name" value="LDLRA_1"/>
    <property type="match status" value="1"/>
</dbReference>
<feature type="region of interest" description="Disordered" evidence="9">
    <location>
        <begin position="271"/>
        <end position="299"/>
    </location>
</feature>
<dbReference type="PROSITE" id="PS50068">
    <property type="entry name" value="LDLRA_2"/>
    <property type="match status" value="1"/>
</dbReference>
<dbReference type="Pfam" id="PF00057">
    <property type="entry name" value="Ldl_recept_a"/>
    <property type="match status" value="1"/>
</dbReference>